<comment type="caution">
    <text evidence="10">The sequence shown here is derived from an EMBL/GenBank/DDBJ whole genome shotgun (WGS) entry which is preliminary data.</text>
</comment>
<evidence type="ECO:0000313" key="11">
    <source>
        <dbReference type="Proteomes" id="UP000320338"/>
    </source>
</evidence>
<keyword evidence="8" id="KW-0800">Toxin</keyword>
<dbReference type="InterPro" id="IPR002716">
    <property type="entry name" value="PIN_dom"/>
</dbReference>
<keyword evidence="11" id="KW-1185">Reference proteome</keyword>
<dbReference type="PANTHER" id="PTHR33653">
    <property type="entry name" value="RIBONUCLEASE VAPC2"/>
    <property type="match status" value="1"/>
</dbReference>
<keyword evidence="2 8" id="KW-1277">Toxin-antitoxin system</keyword>
<evidence type="ECO:0000259" key="9">
    <source>
        <dbReference type="Pfam" id="PF01850"/>
    </source>
</evidence>
<dbReference type="HAMAP" id="MF_00265">
    <property type="entry name" value="VapC_Nob1"/>
    <property type="match status" value="1"/>
</dbReference>
<name>A0A4Y3WT39_9PSEU</name>
<evidence type="ECO:0000256" key="5">
    <source>
        <dbReference type="ARBA" id="ARBA00022801"/>
    </source>
</evidence>
<evidence type="ECO:0000256" key="8">
    <source>
        <dbReference type="HAMAP-Rule" id="MF_00265"/>
    </source>
</evidence>
<dbReference type="GO" id="GO:0090729">
    <property type="term" value="F:toxin activity"/>
    <property type="evidence" value="ECO:0007669"/>
    <property type="project" value="UniProtKB-KW"/>
</dbReference>
<evidence type="ECO:0000256" key="4">
    <source>
        <dbReference type="ARBA" id="ARBA00022723"/>
    </source>
</evidence>
<feature type="binding site" evidence="8">
    <location>
        <position position="95"/>
    </location>
    <ligand>
        <name>Mg(2+)</name>
        <dbReference type="ChEBI" id="CHEBI:18420"/>
    </ligand>
</feature>
<evidence type="ECO:0000313" key="10">
    <source>
        <dbReference type="EMBL" id="GEC22047.1"/>
    </source>
</evidence>
<sequence>MRGLLDTSVFIAAESGRPMRTDLLPEESAVSVVTLAELRAGVLAAVDVETRARRMLTLDAVGDVELLGIDEAAAHTWALMRVELAGTGRRANVNDLWIAACAASRDLPVVTQDGDFEAIEGIAGLRVVRV</sequence>
<dbReference type="EMBL" id="BJNG01000039">
    <property type="protein sequence ID" value="GEC22047.1"/>
    <property type="molecule type" value="Genomic_DNA"/>
</dbReference>
<dbReference type="GO" id="GO:0004540">
    <property type="term" value="F:RNA nuclease activity"/>
    <property type="evidence" value="ECO:0007669"/>
    <property type="project" value="InterPro"/>
</dbReference>
<dbReference type="Proteomes" id="UP000320338">
    <property type="component" value="Unassembled WGS sequence"/>
</dbReference>
<dbReference type="AlphaFoldDB" id="A0A4Y3WT39"/>
<keyword evidence="4 8" id="KW-0479">Metal-binding</keyword>
<reference evidence="10 11" key="1">
    <citation type="submission" date="2019-06" db="EMBL/GenBank/DDBJ databases">
        <title>Whole genome shotgun sequence of Pseudonocardia hydrocarbonoxydans NBRC 14498.</title>
        <authorList>
            <person name="Hosoyama A."/>
            <person name="Uohara A."/>
            <person name="Ohji S."/>
            <person name="Ichikawa N."/>
        </authorList>
    </citation>
    <scope>NUCLEOTIDE SEQUENCE [LARGE SCALE GENOMIC DNA]</scope>
    <source>
        <strain evidence="10 11">NBRC 14498</strain>
    </source>
</reference>
<dbReference type="CDD" id="cd18768">
    <property type="entry name" value="PIN_MtVapC4-C5-like"/>
    <property type="match status" value="1"/>
</dbReference>
<evidence type="ECO:0000256" key="7">
    <source>
        <dbReference type="ARBA" id="ARBA00038093"/>
    </source>
</evidence>
<organism evidence="10 11">
    <name type="scientific">Pseudonocardia hydrocarbonoxydans</name>
    <dbReference type="NCBI Taxonomy" id="76726"/>
    <lineage>
        <taxon>Bacteria</taxon>
        <taxon>Bacillati</taxon>
        <taxon>Actinomycetota</taxon>
        <taxon>Actinomycetes</taxon>
        <taxon>Pseudonocardiales</taxon>
        <taxon>Pseudonocardiaceae</taxon>
        <taxon>Pseudonocardia</taxon>
    </lineage>
</organism>
<protein>
    <recommendedName>
        <fullName evidence="8">Ribonuclease VapC</fullName>
        <shortName evidence="8">RNase VapC</shortName>
        <ecNumber evidence="8">3.1.-.-</ecNumber>
    </recommendedName>
    <alternativeName>
        <fullName evidence="8">Toxin VapC</fullName>
    </alternativeName>
</protein>
<keyword evidence="3 8" id="KW-0540">Nuclease</keyword>
<dbReference type="Pfam" id="PF01850">
    <property type="entry name" value="PIN"/>
    <property type="match status" value="1"/>
</dbReference>
<gene>
    <name evidence="10" type="primary">vapc5_2</name>
    <name evidence="8" type="synonym">vapC</name>
    <name evidence="10" type="ORF">PHY01_43300</name>
</gene>
<dbReference type="PANTHER" id="PTHR33653:SF1">
    <property type="entry name" value="RIBONUCLEASE VAPC2"/>
    <property type="match status" value="1"/>
</dbReference>
<evidence type="ECO:0000256" key="2">
    <source>
        <dbReference type="ARBA" id="ARBA00022649"/>
    </source>
</evidence>
<feature type="binding site" evidence="8">
    <location>
        <position position="6"/>
    </location>
    <ligand>
        <name>Mg(2+)</name>
        <dbReference type="ChEBI" id="CHEBI:18420"/>
    </ligand>
</feature>
<proteinExistence type="inferred from homology"/>
<comment type="cofactor">
    <cofactor evidence="1 8">
        <name>Mg(2+)</name>
        <dbReference type="ChEBI" id="CHEBI:18420"/>
    </cofactor>
</comment>
<dbReference type="Gene3D" id="3.40.50.1010">
    <property type="entry name" value="5'-nuclease"/>
    <property type="match status" value="1"/>
</dbReference>
<dbReference type="GO" id="GO:0000287">
    <property type="term" value="F:magnesium ion binding"/>
    <property type="evidence" value="ECO:0007669"/>
    <property type="project" value="UniProtKB-UniRule"/>
</dbReference>
<evidence type="ECO:0000256" key="6">
    <source>
        <dbReference type="ARBA" id="ARBA00022842"/>
    </source>
</evidence>
<comment type="function">
    <text evidence="8">Toxic component of a toxin-antitoxin (TA) system. An RNase.</text>
</comment>
<dbReference type="InterPro" id="IPR050556">
    <property type="entry name" value="Type_II_TA_system_RNase"/>
</dbReference>
<dbReference type="EC" id="3.1.-.-" evidence="8"/>
<feature type="domain" description="PIN" evidence="9">
    <location>
        <begin position="4"/>
        <end position="120"/>
    </location>
</feature>
<evidence type="ECO:0000256" key="3">
    <source>
        <dbReference type="ARBA" id="ARBA00022722"/>
    </source>
</evidence>
<comment type="similarity">
    <text evidence="7 8">Belongs to the PINc/VapC protein family.</text>
</comment>
<dbReference type="RefSeq" id="WP_218030270.1">
    <property type="nucleotide sequence ID" value="NZ_BAAARZ010000013.1"/>
</dbReference>
<keyword evidence="5 8" id="KW-0378">Hydrolase</keyword>
<dbReference type="GO" id="GO:0016787">
    <property type="term" value="F:hydrolase activity"/>
    <property type="evidence" value="ECO:0007669"/>
    <property type="project" value="UniProtKB-KW"/>
</dbReference>
<dbReference type="SUPFAM" id="SSF88723">
    <property type="entry name" value="PIN domain-like"/>
    <property type="match status" value="1"/>
</dbReference>
<keyword evidence="6 8" id="KW-0460">Magnesium</keyword>
<dbReference type="InterPro" id="IPR022907">
    <property type="entry name" value="VapC_family"/>
</dbReference>
<evidence type="ECO:0000256" key="1">
    <source>
        <dbReference type="ARBA" id="ARBA00001946"/>
    </source>
</evidence>
<accession>A0A4Y3WT39</accession>
<dbReference type="InterPro" id="IPR029060">
    <property type="entry name" value="PIN-like_dom_sf"/>
</dbReference>